<accession>A0A2Z3HH80</accession>
<dbReference type="KEGG" id="gog:C1280_29700"/>
<dbReference type="Proteomes" id="UP000245802">
    <property type="component" value="Chromosome"/>
</dbReference>
<protein>
    <submittedName>
        <fullName evidence="1">Uncharacterized protein</fullName>
    </submittedName>
</protein>
<reference evidence="1 2" key="1">
    <citation type="submission" date="2018-01" db="EMBL/GenBank/DDBJ databases">
        <title>G. obscuriglobus.</title>
        <authorList>
            <person name="Franke J."/>
            <person name="Blomberg W."/>
            <person name="Selmecki A."/>
        </authorList>
    </citation>
    <scope>NUCLEOTIDE SEQUENCE [LARGE SCALE GENOMIC DNA]</scope>
    <source>
        <strain evidence="1 2">DSM 5831</strain>
    </source>
</reference>
<name>A0A2Z3HH80_9BACT</name>
<organism evidence="1 2">
    <name type="scientific">Gemmata obscuriglobus</name>
    <dbReference type="NCBI Taxonomy" id="114"/>
    <lineage>
        <taxon>Bacteria</taxon>
        <taxon>Pseudomonadati</taxon>
        <taxon>Planctomycetota</taxon>
        <taxon>Planctomycetia</taxon>
        <taxon>Gemmatales</taxon>
        <taxon>Gemmataceae</taxon>
        <taxon>Gemmata</taxon>
    </lineage>
</organism>
<gene>
    <name evidence="1" type="ORF">C1280_29700</name>
</gene>
<sequence length="71" mass="7958">MTEYEKLSLQLLSQILAGISVSIQLHQQTDECNIQKYEIISEFYDSQIALLTKVNDTIKRNAPAAAVKSCV</sequence>
<dbReference type="RefSeq" id="WP_010039206.1">
    <property type="nucleotide sequence ID" value="NZ_CP025958.1"/>
</dbReference>
<dbReference type="EMBL" id="CP025958">
    <property type="protein sequence ID" value="AWM40750.1"/>
    <property type="molecule type" value="Genomic_DNA"/>
</dbReference>
<proteinExistence type="predicted"/>
<dbReference type="AlphaFoldDB" id="A0A2Z3HH80"/>
<evidence type="ECO:0000313" key="2">
    <source>
        <dbReference type="Proteomes" id="UP000245802"/>
    </source>
</evidence>
<keyword evidence="2" id="KW-1185">Reference proteome</keyword>
<evidence type="ECO:0000313" key="1">
    <source>
        <dbReference type="EMBL" id="AWM40750.1"/>
    </source>
</evidence>